<feature type="non-terminal residue" evidence="1">
    <location>
        <position position="81"/>
    </location>
</feature>
<reference evidence="2" key="1">
    <citation type="journal article" date="2017" name="Nat. Commun.">
        <title>The North American bullfrog draft genome provides insight into hormonal regulation of long noncoding RNA.</title>
        <authorList>
            <person name="Hammond S.A."/>
            <person name="Warren R.L."/>
            <person name="Vandervalk B.P."/>
            <person name="Kucuk E."/>
            <person name="Khan H."/>
            <person name="Gibb E.A."/>
            <person name="Pandoh P."/>
            <person name="Kirk H."/>
            <person name="Zhao Y."/>
            <person name="Jones M."/>
            <person name="Mungall A.J."/>
            <person name="Coope R."/>
            <person name="Pleasance S."/>
            <person name="Moore R.A."/>
            <person name="Holt R.A."/>
            <person name="Round J.M."/>
            <person name="Ohora S."/>
            <person name="Walle B.V."/>
            <person name="Veldhoen N."/>
            <person name="Helbing C.C."/>
            <person name="Birol I."/>
        </authorList>
    </citation>
    <scope>NUCLEOTIDE SEQUENCE [LARGE SCALE GENOMIC DNA]</scope>
</reference>
<evidence type="ECO:0000313" key="2">
    <source>
        <dbReference type="Proteomes" id="UP000228934"/>
    </source>
</evidence>
<evidence type="ECO:0000313" key="1">
    <source>
        <dbReference type="EMBL" id="PIO33625.1"/>
    </source>
</evidence>
<organism evidence="1 2">
    <name type="scientific">Aquarana catesbeiana</name>
    <name type="common">American bullfrog</name>
    <name type="synonym">Rana catesbeiana</name>
    <dbReference type="NCBI Taxonomy" id="8400"/>
    <lineage>
        <taxon>Eukaryota</taxon>
        <taxon>Metazoa</taxon>
        <taxon>Chordata</taxon>
        <taxon>Craniata</taxon>
        <taxon>Vertebrata</taxon>
        <taxon>Euteleostomi</taxon>
        <taxon>Amphibia</taxon>
        <taxon>Batrachia</taxon>
        <taxon>Anura</taxon>
        <taxon>Neobatrachia</taxon>
        <taxon>Ranoidea</taxon>
        <taxon>Ranidae</taxon>
        <taxon>Aquarana</taxon>
    </lineage>
</organism>
<dbReference type="OrthoDB" id="49605at2759"/>
<protein>
    <submittedName>
        <fullName evidence="1">Uncharacterized protein</fullName>
    </submittedName>
</protein>
<proteinExistence type="predicted"/>
<sequence length="81" mass="9398">MMLPLPGQDVQDEFYVLSSEAVKSLNNLQRYRDSLLNGQPIRATLERQPRIFAPSLQATQFSITDDFYNLTVEEIKQEHQL</sequence>
<dbReference type="Proteomes" id="UP000228934">
    <property type="component" value="Unassembled WGS sequence"/>
</dbReference>
<name>A0A2G9S0M4_AQUCT</name>
<accession>A0A2G9S0M4</accession>
<dbReference type="PANTHER" id="PTHR23153:SF38">
    <property type="entry name" value="UBX DOMAIN-CONTAINING PROTEIN 6"/>
    <property type="match status" value="1"/>
</dbReference>
<dbReference type="AlphaFoldDB" id="A0A2G9S0M4"/>
<gene>
    <name evidence="1" type="ORF">AB205_0044050</name>
</gene>
<keyword evidence="2" id="KW-1185">Reference proteome</keyword>
<dbReference type="PANTHER" id="PTHR23153">
    <property type="entry name" value="UBX-RELATED"/>
    <property type="match status" value="1"/>
</dbReference>
<dbReference type="EMBL" id="KV927731">
    <property type="protein sequence ID" value="PIO33625.1"/>
    <property type="molecule type" value="Genomic_DNA"/>
</dbReference>
<dbReference type="GO" id="GO:0005737">
    <property type="term" value="C:cytoplasm"/>
    <property type="evidence" value="ECO:0007669"/>
    <property type="project" value="TreeGrafter"/>
</dbReference>